<gene>
    <name evidence="1" type="ORF">BU23DRAFT_288675</name>
</gene>
<evidence type="ECO:0000313" key="1">
    <source>
        <dbReference type="EMBL" id="KAF1967629.1"/>
    </source>
</evidence>
<sequence>MQLISSLASNPHLYLSVTPTSKFYHAFKSSRSDRSSETRLSAPTLLFRLTFFWCVSLLVCLDSGIRGKCAYTISCFIRMAAGMPEFLPLTAVKIAVCFFSKIAH</sequence>
<accession>A0A6A5UUK1</accession>
<organism evidence="1 2">
    <name type="scientific">Bimuria novae-zelandiae CBS 107.79</name>
    <dbReference type="NCBI Taxonomy" id="1447943"/>
    <lineage>
        <taxon>Eukaryota</taxon>
        <taxon>Fungi</taxon>
        <taxon>Dikarya</taxon>
        <taxon>Ascomycota</taxon>
        <taxon>Pezizomycotina</taxon>
        <taxon>Dothideomycetes</taxon>
        <taxon>Pleosporomycetidae</taxon>
        <taxon>Pleosporales</taxon>
        <taxon>Massarineae</taxon>
        <taxon>Didymosphaeriaceae</taxon>
        <taxon>Bimuria</taxon>
    </lineage>
</organism>
<evidence type="ECO:0000313" key="2">
    <source>
        <dbReference type="Proteomes" id="UP000800036"/>
    </source>
</evidence>
<name>A0A6A5UUK1_9PLEO</name>
<keyword evidence="2" id="KW-1185">Reference proteome</keyword>
<dbReference type="Proteomes" id="UP000800036">
    <property type="component" value="Unassembled WGS sequence"/>
</dbReference>
<dbReference type="AlphaFoldDB" id="A0A6A5UUK1"/>
<dbReference type="EMBL" id="ML976730">
    <property type="protein sequence ID" value="KAF1967629.1"/>
    <property type="molecule type" value="Genomic_DNA"/>
</dbReference>
<protein>
    <submittedName>
        <fullName evidence="1">Uncharacterized protein</fullName>
    </submittedName>
</protein>
<proteinExistence type="predicted"/>
<reference evidence="1" key="1">
    <citation type="journal article" date="2020" name="Stud. Mycol.">
        <title>101 Dothideomycetes genomes: a test case for predicting lifestyles and emergence of pathogens.</title>
        <authorList>
            <person name="Haridas S."/>
            <person name="Albert R."/>
            <person name="Binder M."/>
            <person name="Bloem J."/>
            <person name="Labutti K."/>
            <person name="Salamov A."/>
            <person name="Andreopoulos B."/>
            <person name="Baker S."/>
            <person name="Barry K."/>
            <person name="Bills G."/>
            <person name="Bluhm B."/>
            <person name="Cannon C."/>
            <person name="Castanera R."/>
            <person name="Culley D."/>
            <person name="Daum C."/>
            <person name="Ezra D."/>
            <person name="Gonzalez J."/>
            <person name="Henrissat B."/>
            <person name="Kuo A."/>
            <person name="Liang C."/>
            <person name="Lipzen A."/>
            <person name="Lutzoni F."/>
            <person name="Magnuson J."/>
            <person name="Mondo S."/>
            <person name="Nolan M."/>
            <person name="Ohm R."/>
            <person name="Pangilinan J."/>
            <person name="Park H.-J."/>
            <person name="Ramirez L."/>
            <person name="Alfaro M."/>
            <person name="Sun H."/>
            <person name="Tritt A."/>
            <person name="Yoshinaga Y."/>
            <person name="Zwiers L.-H."/>
            <person name="Turgeon B."/>
            <person name="Goodwin S."/>
            <person name="Spatafora J."/>
            <person name="Crous P."/>
            <person name="Grigoriev I."/>
        </authorList>
    </citation>
    <scope>NUCLEOTIDE SEQUENCE</scope>
    <source>
        <strain evidence="1">CBS 107.79</strain>
    </source>
</reference>